<dbReference type="GO" id="GO:0004175">
    <property type="term" value="F:endopeptidase activity"/>
    <property type="evidence" value="ECO:0007669"/>
    <property type="project" value="TreeGrafter"/>
</dbReference>
<comment type="similarity">
    <text evidence="1 5">Belongs to the peptidase S41A family.</text>
</comment>
<evidence type="ECO:0000313" key="9">
    <source>
        <dbReference type="Proteomes" id="UP000192418"/>
    </source>
</evidence>
<dbReference type="InterPro" id="IPR001478">
    <property type="entry name" value="PDZ"/>
</dbReference>
<dbReference type="SUPFAM" id="SSF52096">
    <property type="entry name" value="ClpP/crotonase"/>
    <property type="match status" value="1"/>
</dbReference>
<name>A0A1W1YNL4_9BACT</name>
<dbReference type="InterPro" id="IPR005151">
    <property type="entry name" value="Tail-specific_protease"/>
</dbReference>
<dbReference type="STRING" id="1121400.SAMN02746065_101223"/>
<dbReference type="PANTHER" id="PTHR32060">
    <property type="entry name" value="TAIL-SPECIFIC PROTEASE"/>
    <property type="match status" value="1"/>
</dbReference>
<dbReference type="Pfam" id="PF13180">
    <property type="entry name" value="PDZ_2"/>
    <property type="match status" value="1"/>
</dbReference>
<dbReference type="InterPro" id="IPR004447">
    <property type="entry name" value="Peptidase_S41A"/>
</dbReference>
<protein>
    <submittedName>
        <fullName evidence="8">Carboxyl-terminal processing protease</fullName>
    </submittedName>
</protein>
<dbReference type="Gene3D" id="3.90.226.10">
    <property type="entry name" value="2-enoyl-CoA Hydratase, Chain A, domain 1"/>
    <property type="match status" value="1"/>
</dbReference>
<accession>A0A1W1YNL4</accession>
<keyword evidence="4 5" id="KW-0720">Serine protease</keyword>
<evidence type="ECO:0000256" key="2">
    <source>
        <dbReference type="ARBA" id="ARBA00022670"/>
    </source>
</evidence>
<dbReference type="CDD" id="cd06782">
    <property type="entry name" value="cpPDZ_CPP-like"/>
    <property type="match status" value="1"/>
</dbReference>
<dbReference type="Pfam" id="PF03572">
    <property type="entry name" value="Peptidase_S41"/>
    <property type="match status" value="1"/>
</dbReference>
<dbReference type="SMART" id="SM00228">
    <property type="entry name" value="PDZ"/>
    <property type="match status" value="1"/>
</dbReference>
<reference evidence="8 9" key="1">
    <citation type="submission" date="2017-04" db="EMBL/GenBank/DDBJ databases">
        <authorList>
            <person name="Afonso C.L."/>
            <person name="Miller P.J."/>
            <person name="Scott M.A."/>
            <person name="Spackman E."/>
            <person name="Goraichik I."/>
            <person name="Dimitrov K.M."/>
            <person name="Suarez D.L."/>
            <person name="Swayne D.E."/>
        </authorList>
    </citation>
    <scope>NUCLEOTIDE SEQUENCE [LARGE SCALE GENOMIC DNA]</scope>
    <source>
        <strain evidence="8 9">DSM 3385</strain>
    </source>
</reference>
<evidence type="ECO:0000313" key="8">
    <source>
        <dbReference type="EMBL" id="SMC37759.1"/>
    </source>
</evidence>
<evidence type="ECO:0000256" key="3">
    <source>
        <dbReference type="ARBA" id="ARBA00022801"/>
    </source>
</evidence>
<dbReference type="Pfam" id="PF22694">
    <property type="entry name" value="CtpB_N-like"/>
    <property type="match status" value="1"/>
</dbReference>
<dbReference type="GO" id="GO:0030288">
    <property type="term" value="C:outer membrane-bounded periplasmic space"/>
    <property type="evidence" value="ECO:0007669"/>
    <property type="project" value="TreeGrafter"/>
</dbReference>
<dbReference type="Proteomes" id="UP000192418">
    <property type="component" value="Unassembled WGS sequence"/>
</dbReference>
<dbReference type="FunFam" id="2.30.42.10:FF:000063">
    <property type="entry name" value="Peptidase, S41 family"/>
    <property type="match status" value="1"/>
</dbReference>
<evidence type="ECO:0000256" key="6">
    <source>
        <dbReference type="SAM" id="Phobius"/>
    </source>
</evidence>
<keyword evidence="2 5" id="KW-0645">Protease</keyword>
<dbReference type="GO" id="GO:0007165">
    <property type="term" value="P:signal transduction"/>
    <property type="evidence" value="ECO:0007669"/>
    <property type="project" value="TreeGrafter"/>
</dbReference>
<dbReference type="GO" id="GO:0008236">
    <property type="term" value="F:serine-type peptidase activity"/>
    <property type="evidence" value="ECO:0007669"/>
    <property type="project" value="UniProtKB-KW"/>
</dbReference>
<dbReference type="EMBL" id="FWXY01000001">
    <property type="protein sequence ID" value="SMC37759.1"/>
    <property type="molecule type" value="Genomic_DNA"/>
</dbReference>
<dbReference type="PANTHER" id="PTHR32060:SF30">
    <property type="entry name" value="CARBOXY-TERMINAL PROCESSING PROTEASE CTPA"/>
    <property type="match status" value="1"/>
</dbReference>
<dbReference type="InterPro" id="IPR029045">
    <property type="entry name" value="ClpP/crotonase-like_dom_sf"/>
</dbReference>
<dbReference type="AlphaFoldDB" id="A0A1W1YNL4"/>
<gene>
    <name evidence="8" type="ORF">SAMN02746065_101223</name>
</gene>
<dbReference type="RefSeq" id="WP_084066532.1">
    <property type="nucleotide sequence ID" value="NZ_FWXY01000001.1"/>
</dbReference>
<dbReference type="InterPro" id="IPR036034">
    <property type="entry name" value="PDZ_sf"/>
</dbReference>
<dbReference type="Gene3D" id="3.30.750.44">
    <property type="match status" value="1"/>
</dbReference>
<evidence type="ECO:0000256" key="5">
    <source>
        <dbReference type="RuleBase" id="RU004404"/>
    </source>
</evidence>
<keyword evidence="9" id="KW-1185">Reference proteome</keyword>
<dbReference type="NCBIfam" id="TIGR00225">
    <property type="entry name" value="prc"/>
    <property type="match status" value="1"/>
</dbReference>
<dbReference type="CDD" id="cd07560">
    <property type="entry name" value="Peptidase_S41_CPP"/>
    <property type="match status" value="1"/>
</dbReference>
<proteinExistence type="inferred from homology"/>
<feature type="transmembrane region" description="Helical" evidence="6">
    <location>
        <begin position="12"/>
        <end position="34"/>
    </location>
</feature>
<dbReference type="InterPro" id="IPR055210">
    <property type="entry name" value="CtpA/B_N"/>
</dbReference>
<evidence type="ECO:0000259" key="7">
    <source>
        <dbReference type="PROSITE" id="PS50106"/>
    </source>
</evidence>
<feature type="domain" description="PDZ" evidence="7">
    <location>
        <begin position="90"/>
        <end position="172"/>
    </location>
</feature>
<evidence type="ECO:0000256" key="4">
    <source>
        <dbReference type="ARBA" id="ARBA00022825"/>
    </source>
</evidence>
<keyword evidence="6" id="KW-1133">Transmembrane helix</keyword>
<dbReference type="Gene3D" id="2.30.42.10">
    <property type="match status" value="1"/>
</dbReference>
<sequence length="459" mass="50639">MRVRLAKLMQQWLPLGAMVVMFILGEGFAGSLMAEKEQTYESLKLFSDVLQEIEENYVDEVDAEQLIQDAIKGMVDNLDPHSNFMPPEAFDELQDDTKGEFGGIGIVISMKKGVLTVVSPIEGTPAYKAGIMAGDVIVKIDDHDTAELALWECVKKMRGARGEIVVLTIVRKGETDPLIFSLERDIIPMTSVRSTTLRPGYGYIWVTNFRNNTARDMVEALTKLESAEVPLKGLIMDLRNNPGGLLNQAVAVSDTFLDQGVIVSIKGRQADHTEIFKARAGSVKRGYPMVVLINGGSASAAEIVAGALQDHKRAVILGTTSFGKGSVQTVKPMKDGFGLKYTIARYYTPSGRSIQAQGIHPDIEVSFHKIMDEPENGTENKEHKKFSMEHMLREKDLKNHLEPEMELLDKSGKKIKKETDHLAPADSIGFEGLKNDSQVRQALGILMGYSLLSRSEATR</sequence>
<evidence type="ECO:0000256" key="1">
    <source>
        <dbReference type="ARBA" id="ARBA00009179"/>
    </source>
</evidence>
<dbReference type="GO" id="GO:0006508">
    <property type="term" value="P:proteolysis"/>
    <property type="evidence" value="ECO:0007669"/>
    <property type="project" value="UniProtKB-KW"/>
</dbReference>
<dbReference type="PROSITE" id="PS50106">
    <property type="entry name" value="PDZ"/>
    <property type="match status" value="1"/>
</dbReference>
<dbReference type="SUPFAM" id="SSF50156">
    <property type="entry name" value="PDZ domain-like"/>
    <property type="match status" value="1"/>
</dbReference>
<dbReference type="OrthoDB" id="9812068at2"/>
<keyword evidence="3 5" id="KW-0378">Hydrolase</keyword>
<dbReference type="SMART" id="SM00245">
    <property type="entry name" value="TSPc"/>
    <property type="match status" value="1"/>
</dbReference>
<keyword evidence="6" id="KW-0472">Membrane</keyword>
<keyword evidence="6" id="KW-0812">Transmembrane</keyword>
<organism evidence="8 9">
    <name type="scientific">Desulfocicer vacuolatum DSM 3385</name>
    <dbReference type="NCBI Taxonomy" id="1121400"/>
    <lineage>
        <taxon>Bacteria</taxon>
        <taxon>Pseudomonadati</taxon>
        <taxon>Thermodesulfobacteriota</taxon>
        <taxon>Desulfobacteria</taxon>
        <taxon>Desulfobacterales</taxon>
        <taxon>Desulfobacteraceae</taxon>
        <taxon>Desulfocicer</taxon>
    </lineage>
</organism>